<dbReference type="EMBL" id="JBAHYK010000068">
    <property type="protein sequence ID" value="KAL0579194.1"/>
    <property type="molecule type" value="Genomic_DNA"/>
</dbReference>
<dbReference type="Proteomes" id="UP001465976">
    <property type="component" value="Unassembled WGS sequence"/>
</dbReference>
<feature type="compositionally biased region" description="Acidic residues" evidence="1">
    <location>
        <begin position="43"/>
        <end position="63"/>
    </location>
</feature>
<evidence type="ECO:0000313" key="4">
    <source>
        <dbReference type="Proteomes" id="UP001465976"/>
    </source>
</evidence>
<reference evidence="3 4" key="1">
    <citation type="submission" date="2024-02" db="EMBL/GenBank/DDBJ databases">
        <title>A draft genome for the cacao thread blight pathogen Marasmius crinis-equi.</title>
        <authorList>
            <person name="Cohen S.P."/>
            <person name="Baruah I.K."/>
            <person name="Amoako-Attah I."/>
            <person name="Bukari Y."/>
            <person name="Meinhardt L.W."/>
            <person name="Bailey B.A."/>
        </authorList>
    </citation>
    <scope>NUCLEOTIDE SEQUENCE [LARGE SCALE GENOMIC DNA]</scope>
    <source>
        <strain evidence="3 4">GH-76</strain>
    </source>
</reference>
<dbReference type="InterPro" id="IPR006861">
    <property type="entry name" value="HABP4_PAIRBP1-bd"/>
</dbReference>
<feature type="region of interest" description="Disordered" evidence="1">
    <location>
        <begin position="1"/>
        <end position="85"/>
    </location>
</feature>
<feature type="domain" description="Hyaluronan/mRNA-binding protein" evidence="2">
    <location>
        <begin position="20"/>
        <end position="86"/>
    </location>
</feature>
<proteinExistence type="predicted"/>
<protein>
    <recommendedName>
        <fullName evidence="2">Hyaluronan/mRNA-binding protein domain-containing protein</fullName>
    </recommendedName>
</protein>
<name>A0ABR3FUL5_9AGAR</name>
<comment type="caution">
    <text evidence="3">The sequence shown here is derived from an EMBL/GenBank/DDBJ whole genome shotgun (WGS) entry which is preliminary data.</text>
</comment>
<organism evidence="3 4">
    <name type="scientific">Marasmius crinis-equi</name>
    <dbReference type="NCBI Taxonomy" id="585013"/>
    <lineage>
        <taxon>Eukaryota</taxon>
        <taxon>Fungi</taxon>
        <taxon>Dikarya</taxon>
        <taxon>Basidiomycota</taxon>
        <taxon>Agaricomycotina</taxon>
        <taxon>Agaricomycetes</taxon>
        <taxon>Agaricomycetidae</taxon>
        <taxon>Agaricales</taxon>
        <taxon>Marasmiineae</taxon>
        <taxon>Marasmiaceae</taxon>
        <taxon>Marasmius</taxon>
    </lineage>
</organism>
<evidence type="ECO:0000313" key="3">
    <source>
        <dbReference type="EMBL" id="KAL0579194.1"/>
    </source>
</evidence>
<sequence>MTRTERSAFPRAINRDRSLSKSGMEKSLRKDGGGAHNWGRLEDEMDLEYAAMDDDIREDDEGSSDAADKAALASPSSSMTEEEIEAAKQFRKHAFKKGQGKFYLADTVKCLD</sequence>
<feature type="compositionally biased region" description="Low complexity" evidence="1">
    <location>
        <begin position="69"/>
        <end position="78"/>
    </location>
</feature>
<evidence type="ECO:0000259" key="2">
    <source>
        <dbReference type="Pfam" id="PF04774"/>
    </source>
</evidence>
<feature type="compositionally biased region" description="Basic and acidic residues" evidence="1">
    <location>
        <begin position="1"/>
        <end position="33"/>
    </location>
</feature>
<keyword evidence="4" id="KW-1185">Reference proteome</keyword>
<accession>A0ABR3FUL5</accession>
<evidence type="ECO:0000256" key="1">
    <source>
        <dbReference type="SAM" id="MobiDB-lite"/>
    </source>
</evidence>
<dbReference type="Pfam" id="PF04774">
    <property type="entry name" value="HABP4_PAI-RBP1"/>
    <property type="match status" value="1"/>
</dbReference>
<gene>
    <name evidence="3" type="ORF">V5O48_002816</name>
</gene>